<dbReference type="InterPro" id="IPR008528">
    <property type="entry name" value="unc-13_homologue"/>
</dbReference>
<dbReference type="InterPro" id="IPR027267">
    <property type="entry name" value="AH/BAR_dom_sf"/>
</dbReference>
<name>A0A0H5QNQ3_9EUKA</name>
<accession>A0A0H5QNQ3</accession>
<sequence>MSCQQCFHKLQESDAFCSQCGSPVSSSEKDVIVAQNNQEKLNMSVRLMESDILVVLTRMTEAKHAAKKLSQYFRDRANSEQKHCAEIKKSISVLLASMPQATLFNQLAIHLSSLVETEGQASITYVTSLNDEIAVRLNAIRLDLKDRIRNQSEKHSKASKAVASNSVALTKAKARIAKLERQINEDKNNPHSFLASRSAATVESAFHQLPAVHQDHDMAMMALDASKDVLIATKLAILQEEEVLEVRRMQLIKELLDRASASGEIMLRKKLISNVEFGCWLKKVSVIDDIERWVKNHELKMSNIKEIVPQPEIEIELVKAVPSKVVVDVGNCVWAADCPSLISWIPDKSFQSSCPMLDMSQIPLKTIALCVCYQLSLSPQDKALLRRDIRILLGIRESDFDSVLLLYQSLGDVQTFGQVLLDTSSRSFEFGIAIIIILGKTIPGPNCSQELLVRLQQLLTSLKSEPLVDLHALSFLADLCKDCPDYLGPNDFQPAFSLLLYRKLMTVIVDQSCQDDTDVPDKDNFTFIVFEDWRNLIDRLQVFKSGLSIPDTMHYAILLECLHQDVVCWIQKVLYGSDKPKIDIFEHIHPAAFAALDFACKSCRHIGSEQQADDTAWEIKSKFKEWLCAILSEKFDLSPVSAVKAKQLMSSLIGDDTPLYKAIMEKSAERCYELIRTQVSESKEQPVVLWKDFGVMIADEIRSSESISLPEVEDLGLYYRSALHGLLWRDVVRSTSLRSTSLFPILAAVNLPEIKNISISSELGENIVNQWFQEAESKVETQIEKLLLLDNWSPVSNDCSYSSSVVDLFSALHALTDVFTGIHRNFDEAGLSGFENYYSRFSKLITDFIKGYVDTIVSSSVPSPQQLREKAALRELQNNSHHLIVHALTKKITKAKLISMTNAVKSKLQSKSPTADGQKDPIPTPLLNIPLPEPASTKTLNELIMRLNNCRQAVKQLGLLKASVNSLSGEVPTFAEAEAAIRKACGTIERLIGERTVFEDLSSTFAQLYNPTPSQSNSAAVLLVGPLNTVMASIFADLHENQFNEAVFGPIVTHVFASVLTALVWILGSGAGDRSYADTDFTIFIDDIYVLRDLFASELSGAEVIMIQPIMLSLESMALSSTEVIDDYRSGKLSRHETVIVLHRRNDPVAKQWLKTEKG</sequence>
<feature type="domain" description="MHD1" evidence="2">
    <location>
        <begin position="733"/>
        <end position="856"/>
    </location>
</feature>
<dbReference type="Gene3D" id="1.10.357.50">
    <property type="match status" value="1"/>
</dbReference>
<dbReference type="EMBL" id="HACM01002579">
    <property type="protein sequence ID" value="CRZ03021.1"/>
    <property type="molecule type" value="Transcribed_RNA"/>
</dbReference>
<protein>
    <recommendedName>
        <fullName evidence="2">MHD1 domain-containing protein</fullName>
    </recommendedName>
</protein>
<proteinExistence type="predicted"/>
<dbReference type="PROSITE" id="PS51258">
    <property type="entry name" value="MHD1"/>
    <property type="match status" value="1"/>
</dbReference>
<dbReference type="Pfam" id="PF25761">
    <property type="entry name" value="TPR_PATROL1"/>
    <property type="match status" value="1"/>
</dbReference>
<evidence type="ECO:0000313" key="3">
    <source>
        <dbReference type="EMBL" id="CRZ03021.1"/>
    </source>
</evidence>
<evidence type="ECO:0000259" key="2">
    <source>
        <dbReference type="PROSITE" id="PS51258"/>
    </source>
</evidence>
<feature type="region of interest" description="Disordered" evidence="1">
    <location>
        <begin position="908"/>
        <end position="927"/>
    </location>
</feature>
<dbReference type="AlphaFoldDB" id="A0A0H5QNQ3"/>
<reference evidence="3" key="1">
    <citation type="submission" date="2015-04" db="EMBL/GenBank/DDBJ databases">
        <title>The genome sequence of the plant pathogenic Rhizarian Plasmodiophora brassicae reveals insights in its biotrophic life cycle and the origin of chitin synthesis.</title>
        <authorList>
            <person name="Schwelm A."/>
            <person name="Fogelqvist J."/>
            <person name="Knaust A."/>
            <person name="Julke S."/>
            <person name="Lilja T."/>
            <person name="Dhandapani V."/>
            <person name="Bonilla-Rosso G."/>
            <person name="Karlsson M."/>
            <person name="Shevchenko A."/>
            <person name="Choi S.R."/>
            <person name="Kim H.G."/>
            <person name="Park J.Y."/>
            <person name="Lim Y.P."/>
            <person name="Ludwig-Muller J."/>
            <person name="Dixelius C."/>
        </authorList>
    </citation>
    <scope>NUCLEOTIDE SEQUENCE</scope>
    <source>
        <tissue evidence="3">Potato root galls</tissue>
    </source>
</reference>
<dbReference type="InterPro" id="IPR057984">
    <property type="entry name" value="PATROL1_C"/>
</dbReference>
<organism evidence="3">
    <name type="scientific">Spongospora subterranea</name>
    <dbReference type="NCBI Taxonomy" id="70186"/>
    <lineage>
        <taxon>Eukaryota</taxon>
        <taxon>Sar</taxon>
        <taxon>Rhizaria</taxon>
        <taxon>Endomyxa</taxon>
        <taxon>Phytomyxea</taxon>
        <taxon>Plasmodiophorida</taxon>
        <taxon>Plasmodiophoridae</taxon>
        <taxon>Spongospora</taxon>
    </lineage>
</organism>
<evidence type="ECO:0000256" key="1">
    <source>
        <dbReference type="SAM" id="MobiDB-lite"/>
    </source>
</evidence>
<dbReference type="SUPFAM" id="SSF103657">
    <property type="entry name" value="BAR/IMD domain-like"/>
    <property type="match status" value="1"/>
</dbReference>
<dbReference type="PANTHER" id="PTHR31280:SF2">
    <property type="entry name" value="PROTEIN UNC-13 HOMOLOG"/>
    <property type="match status" value="1"/>
</dbReference>
<dbReference type="Gene3D" id="1.20.1270.60">
    <property type="entry name" value="Arfaptin homology (AH) domain/BAR domain"/>
    <property type="match status" value="1"/>
</dbReference>
<dbReference type="PANTHER" id="PTHR31280">
    <property type="entry name" value="PROTEIN UNC-13 HOMOLOG"/>
    <property type="match status" value="1"/>
</dbReference>
<dbReference type="InterPro" id="IPR014770">
    <property type="entry name" value="Munc13_1"/>
</dbReference>